<accession>A0AA88GB44</accession>
<feature type="region of interest" description="Disordered" evidence="1">
    <location>
        <begin position="55"/>
        <end position="82"/>
    </location>
</feature>
<name>A0AA88GB44_NAELO</name>
<proteinExistence type="predicted"/>
<keyword evidence="3" id="KW-1185">Reference proteome</keyword>
<organism evidence="2 3">
    <name type="scientific">Naegleria lovaniensis</name>
    <name type="common">Amoeba</name>
    <dbReference type="NCBI Taxonomy" id="51637"/>
    <lineage>
        <taxon>Eukaryota</taxon>
        <taxon>Discoba</taxon>
        <taxon>Heterolobosea</taxon>
        <taxon>Tetramitia</taxon>
        <taxon>Eutetramitia</taxon>
        <taxon>Vahlkampfiidae</taxon>
        <taxon>Naegleria</taxon>
    </lineage>
</organism>
<dbReference type="Proteomes" id="UP000816034">
    <property type="component" value="Unassembled WGS sequence"/>
</dbReference>
<comment type="caution">
    <text evidence="2">The sequence shown here is derived from an EMBL/GenBank/DDBJ whole genome shotgun (WGS) entry which is preliminary data.</text>
</comment>
<feature type="compositionally biased region" description="Low complexity" evidence="1">
    <location>
        <begin position="61"/>
        <end position="79"/>
    </location>
</feature>
<evidence type="ECO:0000313" key="2">
    <source>
        <dbReference type="EMBL" id="KAG2370651.1"/>
    </source>
</evidence>
<gene>
    <name evidence="2" type="ORF">C9374_014714</name>
</gene>
<reference evidence="2 3" key="1">
    <citation type="journal article" date="2018" name="BMC Genomics">
        <title>The genome of Naegleria lovaniensis, the basis for a comparative approach to unravel pathogenicity factors of the human pathogenic amoeba N. fowleri.</title>
        <authorList>
            <person name="Liechti N."/>
            <person name="Schurch N."/>
            <person name="Bruggmann R."/>
            <person name="Wittwer M."/>
        </authorList>
    </citation>
    <scope>NUCLEOTIDE SEQUENCE [LARGE SCALE GENOMIC DNA]</scope>
    <source>
        <strain evidence="2 3">ATCC 30569</strain>
    </source>
</reference>
<dbReference type="AlphaFoldDB" id="A0AA88GB44"/>
<protein>
    <submittedName>
        <fullName evidence="2">Uncharacterized protein</fullName>
    </submittedName>
</protein>
<dbReference type="RefSeq" id="XP_044541515.1">
    <property type="nucleotide sequence ID" value="XM_044690732.1"/>
</dbReference>
<dbReference type="GeneID" id="68107167"/>
<evidence type="ECO:0000256" key="1">
    <source>
        <dbReference type="SAM" id="MobiDB-lite"/>
    </source>
</evidence>
<dbReference type="EMBL" id="PYSW02000092">
    <property type="protein sequence ID" value="KAG2370651.1"/>
    <property type="molecule type" value="Genomic_DNA"/>
</dbReference>
<evidence type="ECO:0000313" key="3">
    <source>
        <dbReference type="Proteomes" id="UP000816034"/>
    </source>
</evidence>
<sequence>MPSPVPPPMSVLSYYNNRQNLNNENSSTFPNSLAQFQPPQNNLAEPVLGMNFPRPLNAVAPPDSSSTTSHSTTFPVSPSSDDEEAQYLAQSIYWSSTEGHDSSPPEDIYCTSGSYLNSRHKTPIHEDQSLLTPAFDITSRYIHGRDELKNVVQLQLYSEEEQQEPSTKNINISDSVCSSFIGENTTLKCVLLFTTANREIPSKLFSGLKTLRKLVVWSCNAAMRLWNSSLKEIVMINTGIYGQKYQLTGLEKFTKYKVTTDRDEFPISRSENMEDAASIKQKKIETKNAGHLIEYFQTQLESRVAMKLLEKISQLTRNESGNVTLLLQKAAAQKGVKAAMDFMAYLIKKLQFPCEQLDLFLQLNSSTHALQCIAQFAVYLCNEYQGGRLLTIPNVQKPESILLLLLSYGWNCWAQHDAFIYVMVSFLSEQRQQQFLEHALKTYYDTMNVDGFIHSFYIAMHKTQHPSLLPFCPIYSYIEKKY</sequence>